<dbReference type="Pfam" id="PF11964">
    <property type="entry name" value="SpoIIAA-like"/>
    <property type="match status" value="1"/>
</dbReference>
<dbReference type="OrthoDB" id="980760at2"/>
<gene>
    <name evidence="1" type="ORF">SAMN05660236_1494</name>
</gene>
<dbReference type="AlphaFoldDB" id="A0A1T5JU21"/>
<dbReference type="InterPro" id="IPR021866">
    <property type="entry name" value="SpoIIAA-like"/>
</dbReference>
<name>A0A1T5JU21_9BACT</name>
<evidence type="ECO:0000313" key="2">
    <source>
        <dbReference type="Proteomes" id="UP000190961"/>
    </source>
</evidence>
<reference evidence="1 2" key="1">
    <citation type="submission" date="2017-02" db="EMBL/GenBank/DDBJ databases">
        <authorList>
            <person name="Peterson S.W."/>
        </authorList>
    </citation>
    <scope>NUCLEOTIDE SEQUENCE [LARGE SCALE GENOMIC DNA]</scope>
    <source>
        <strain evidence="1 2">DSM 25262</strain>
    </source>
</reference>
<dbReference type="Proteomes" id="UP000190961">
    <property type="component" value="Unassembled WGS sequence"/>
</dbReference>
<evidence type="ECO:0000313" key="1">
    <source>
        <dbReference type="EMBL" id="SKC55032.1"/>
    </source>
</evidence>
<dbReference type="RefSeq" id="WP_079686028.1">
    <property type="nucleotide sequence ID" value="NZ_FUZU01000001.1"/>
</dbReference>
<sequence length="137" mass="15694">MNPKVFEAPFASVTYYPEKRLLVLVWDGSPSKEEYQQPFLAMIEYSKKHPVDNMLSNISKQGIISPDSRKWFEKDMMPRAAQAGLKHAAIVTNGNAFKLYYINIILSAVNKFPIVTKLFNNQDDALQWLAHFQSPKS</sequence>
<organism evidence="1 2">
    <name type="scientific">Ohtaekwangia koreensis</name>
    <dbReference type="NCBI Taxonomy" id="688867"/>
    <lineage>
        <taxon>Bacteria</taxon>
        <taxon>Pseudomonadati</taxon>
        <taxon>Bacteroidota</taxon>
        <taxon>Cytophagia</taxon>
        <taxon>Cytophagales</taxon>
        <taxon>Fulvivirgaceae</taxon>
        <taxon>Ohtaekwangia</taxon>
    </lineage>
</organism>
<keyword evidence="2" id="KW-1185">Reference proteome</keyword>
<dbReference type="STRING" id="688867.SAMN05660236_1494"/>
<proteinExistence type="predicted"/>
<accession>A0A1T5JU21</accession>
<protein>
    <submittedName>
        <fullName evidence="1">SpoIIAA-like</fullName>
    </submittedName>
</protein>
<dbReference type="EMBL" id="FUZU01000001">
    <property type="protein sequence ID" value="SKC55032.1"/>
    <property type="molecule type" value="Genomic_DNA"/>
</dbReference>